<organism evidence="2 3">
    <name type="scientific">Marasmius crinis-equi</name>
    <dbReference type="NCBI Taxonomy" id="585013"/>
    <lineage>
        <taxon>Eukaryota</taxon>
        <taxon>Fungi</taxon>
        <taxon>Dikarya</taxon>
        <taxon>Basidiomycota</taxon>
        <taxon>Agaricomycotina</taxon>
        <taxon>Agaricomycetes</taxon>
        <taxon>Agaricomycetidae</taxon>
        <taxon>Agaricales</taxon>
        <taxon>Marasmiineae</taxon>
        <taxon>Marasmiaceae</taxon>
        <taxon>Marasmius</taxon>
    </lineage>
</organism>
<evidence type="ECO:0000313" key="2">
    <source>
        <dbReference type="EMBL" id="KAL0563402.1"/>
    </source>
</evidence>
<comment type="caution">
    <text evidence="2">The sequence shown here is derived from an EMBL/GenBank/DDBJ whole genome shotgun (WGS) entry which is preliminary data.</text>
</comment>
<gene>
    <name evidence="2" type="ORF">V5O48_018667</name>
</gene>
<sequence length="363" mass="40319">PPNLPNVERPAVWPALVYKWVELQEKWEHDKIKDAVFTTVNRIPAMRTWFNNGRVDRKPGLITQKAVVLEKIRNEWWTWWDYVNPDWRPRLDGMVLPRDDGDWEDLVSPGKDGIVLFLVGLRWWSVCGSPEDAAGCWHKAAKSLYFTMESLLKRITLPEPEPETDTEDASTAGKFTSAAWTNSLPPSTPPLGSQDLFSQSSTSSLPSLSQDHSTHSPPPPNYTLSDAAAALQTFQPQLSSLPSFPGSHNPPPTLISAARTNVEQSWPALQAPIPQCPFGTPFLTLPPFYVQTIPSGAGPVLPEQPKIPAPMATFLNLNSPLPSFSLPPMSPGLEAYNILSFDLSASITMAWSLVENPKVWDRH</sequence>
<proteinExistence type="predicted"/>
<protein>
    <submittedName>
        <fullName evidence="2">Uncharacterized protein</fullName>
    </submittedName>
</protein>
<dbReference type="Proteomes" id="UP001465976">
    <property type="component" value="Unassembled WGS sequence"/>
</dbReference>
<evidence type="ECO:0000313" key="3">
    <source>
        <dbReference type="Proteomes" id="UP001465976"/>
    </source>
</evidence>
<feature type="compositionally biased region" description="Low complexity" evidence="1">
    <location>
        <begin position="193"/>
        <end position="211"/>
    </location>
</feature>
<feature type="non-terminal residue" evidence="2">
    <location>
        <position position="1"/>
    </location>
</feature>
<accession>A0ABR3EKJ1</accession>
<dbReference type="EMBL" id="JBAHYK010003568">
    <property type="protein sequence ID" value="KAL0563402.1"/>
    <property type="molecule type" value="Genomic_DNA"/>
</dbReference>
<keyword evidence="3" id="KW-1185">Reference proteome</keyword>
<name>A0ABR3EKJ1_9AGAR</name>
<evidence type="ECO:0000256" key="1">
    <source>
        <dbReference type="SAM" id="MobiDB-lite"/>
    </source>
</evidence>
<feature type="region of interest" description="Disordered" evidence="1">
    <location>
        <begin position="178"/>
        <end position="224"/>
    </location>
</feature>
<reference evidence="2 3" key="1">
    <citation type="submission" date="2024-02" db="EMBL/GenBank/DDBJ databases">
        <title>A draft genome for the cacao thread blight pathogen Marasmius crinis-equi.</title>
        <authorList>
            <person name="Cohen S.P."/>
            <person name="Baruah I.K."/>
            <person name="Amoako-Attah I."/>
            <person name="Bukari Y."/>
            <person name="Meinhardt L.W."/>
            <person name="Bailey B.A."/>
        </authorList>
    </citation>
    <scope>NUCLEOTIDE SEQUENCE [LARGE SCALE GENOMIC DNA]</scope>
    <source>
        <strain evidence="2 3">GH-76</strain>
    </source>
</reference>